<dbReference type="EMBL" id="KZ303509">
    <property type="protein sequence ID" value="PIA15244.1"/>
    <property type="molecule type" value="Genomic_DNA"/>
</dbReference>
<dbReference type="GO" id="GO:0030833">
    <property type="term" value="P:regulation of actin filament polymerization"/>
    <property type="evidence" value="ECO:0007669"/>
    <property type="project" value="TreeGrafter"/>
</dbReference>
<dbReference type="PANTHER" id="PTHR10829">
    <property type="entry name" value="CORTACTIN AND DREBRIN"/>
    <property type="match status" value="1"/>
</dbReference>
<feature type="region of interest" description="Disordered" evidence="1">
    <location>
        <begin position="132"/>
        <end position="172"/>
    </location>
</feature>
<dbReference type="AlphaFoldDB" id="A0A2G5B8C0"/>
<organism evidence="3 4">
    <name type="scientific">Coemansia reversa (strain ATCC 12441 / NRRL 1564)</name>
    <dbReference type="NCBI Taxonomy" id="763665"/>
    <lineage>
        <taxon>Eukaryota</taxon>
        <taxon>Fungi</taxon>
        <taxon>Fungi incertae sedis</taxon>
        <taxon>Zoopagomycota</taxon>
        <taxon>Kickxellomycotina</taxon>
        <taxon>Kickxellomycetes</taxon>
        <taxon>Kickxellales</taxon>
        <taxon>Kickxellaceae</taxon>
        <taxon>Coemansia</taxon>
    </lineage>
</organism>
<dbReference type="GO" id="GO:0030427">
    <property type="term" value="C:site of polarized growth"/>
    <property type="evidence" value="ECO:0007669"/>
    <property type="project" value="TreeGrafter"/>
</dbReference>
<dbReference type="GO" id="GO:0030864">
    <property type="term" value="C:cortical actin cytoskeleton"/>
    <property type="evidence" value="ECO:0007669"/>
    <property type="project" value="TreeGrafter"/>
</dbReference>
<gene>
    <name evidence="3" type="ORF">COEREDRAFT_93444</name>
</gene>
<dbReference type="Gene3D" id="3.40.20.10">
    <property type="entry name" value="Severin"/>
    <property type="match status" value="1"/>
</dbReference>
<evidence type="ECO:0000313" key="4">
    <source>
        <dbReference type="Proteomes" id="UP000242474"/>
    </source>
</evidence>
<dbReference type="GO" id="GO:0051015">
    <property type="term" value="F:actin filament binding"/>
    <property type="evidence" value="ECO:0007669"/>
    <property type="project" value="TreeGrafter"/>
</dbReference>
<dbReference type="STRING" id="763665.A0A2G5B8C0"/>
<name>A0A2G5B8C0_COERN</name>
<keyword evidence="4" id="KW-1185">Reference proteome</keyword>
<dbReference type="SMART" id="SM00102">
    <property type="entry name" value="ADF"/>
    <property type="match status" value="1"/>
</dbReference>
<proteinExistence type="predicted"/>
<feature type="compositionally biased region" description="Polar residues" evidence="1">
    <location>
        <begin position="135"/>
        <end position="144"/>
    </location>
</feature>
<dbReference type="InterPro" id="IPR002108">
    <property type="entry name" value="ADF-H"/>
</dbReference>
<dbReference type="OrthoDB" id="5971719at2759"/>
<reference evidence="3 4" key="1">
    <citation type="journal article" date="2015" name="Genome Biol. Evol.">
        <title>Phylogenomic analyses indicate that early fungi evolved digesting cell walls of algal ancestors of land plants.</title>
        <authorList>
            <person name="Chang Y."/>
            <person name="Wang S."/>
            <person name="Sekimoto S."/>
            <person name="Aerts A.L."/>
            <person name="Choi C."/>
            <person name="Clum A."/>
            <person name="LaButti K.M."/>
            <person name="Lindquist E.A."/>
            <person name="Yee Ngan C."/>
            <person name="Ohm R.A."/>
            <person name="Salamov A.A."/>
            <person name="Grigoriev I.V."/>
            <person name="Spatafora J.W."/>
            <person name="Berbee M.L."/>
        </authorList>
    </citation>
    <scope>NUCLEOTIDE SEQUENCE [LARGE SCALE GENOMIC DNA]</scope>
    <source>
        <strain evidence="3 4">NRRL 1564</strain>
    </source>
</reference>
<dbReference type="GO" id="GO:0005884">
    <property type="term" value="C:actin filament"/>
    <property type="evidence" value="ECO:0007669"/>
    <property type="project" value="TreeGrafter"/>
</dbReference>
<sequence length="172" mass="19097">MSRSLDVSAHGKEISSTHQRILQKDATISWALYGFDRGSNALNVEATGAEGLEELAEEFDDGKVQYAFARVQDPNTKLPKYVFISWCGQGVPVFRKGMVGAQISEVQRVLDSYHVSVIARSEEDVRPEEIMDQVARSSGSQYSYHSKPHQPPSAQKPLPSAKPNFGRKLRCS</sequence>
<evidence type="ECO:0000259" key="2">
    <source>
        <dbReference type="PROSITE" id="PS51263"/>
    </source>
</evidence>
<dbReference type="Proteomes" id="UP000242474">
    <property type="component" value="Unassembled WGS sequence"/>
</dbReference>
<accession>A0A2G5B8C0</accession>
<protein>
    <submittedName>
        <fullName evidence="3">Drebrin-like protein, isoform CRA_c</fullName>
    </submittedName>
</protein>
<feature type="domain" description="ADF-H" evidence="2">
    <location>
        <begin position="4"/>
        <end position="135"/>
    </location>
</feature>
<dbReference type="CDD" id="cd11281">
    <property type="entry name" value="ADF_drebrin_like"/>
    <property type="match status" value="1"/>
</dbReference>
<evidence type="ECO:0000256" key="1">
    <source>
        <dbReference type="SAM" id="MobiDB-lite"/>
    </source>
</evidence>
<dbReference type="Pfam" id="PF00241">
    <property type="entry name" value="Cofilin_ADF"/>
    <property type="match status" value="1"/>
</dbReference>
<evidence type="ECO:0000313" key="3">
    <source>
        <dbReference type="EMBL" id="PIA15244.1"/>
    </source>
</evidence>
<dbReference type="PROSITE" id="PS51263">
    <property type="entry name" value="ADF_H"/>
    <property type="match status" value="1"/>
</dbReference>
<dbReference type="SUPFAM" id="SSF55753">
    <property type="entry name" value="Actin depolymerizing proteins"/>
    <property type="match status" value="1"/>
</dbReference>
<dbReference type="PANTHER" id="PTHR10829:SF25">
    <property type="entry name" value="DREBRIN-LIKE PROTEIN"/>
    <property type="match status" value="1"/>
</dbReference>
<dbReference type="InterPro" id="IPR029006">
    <property type="entry name" value="ADF-H/Gelsolin-like_dom_sf"/>
</dbReference>